<protein>
    <recommendedName>
        <fullName evidence="1">N-acetyltransferase domain-containing protein</fullName>
    </recommendedName>
</protein>
<evidence type="ECO:0000313" key="2">
    <source>
        <dbReference type="EMBL" id="KYC99528.1"/>
    </source>
</evidence>
<dbReference type="KEGG" id="hspo:JGZ69_06240"/>
<evidence type="ECO:0000259" key="1">
    <source>
        <dbReference type="PROSITE" id="PS51186"/>
    </source>
</evidence>
<reference evidence="2 4" key="1">
    <citation type="submission" date="2016-01" db="EMBL/GenBank/DDBJ databases">
        <title>Genome Sequences of Twelve Sporeforming Bacillus Species Isolated from Foods.</title>
        <authorList>
            <person name="Berendsen E.M."/>
            <person name="Wells-Bennik M.H."/>
            <person name="Krawcyk A.O."/>
            <person name="De Jong A."/>
            <person name="Holsappel S."/>
            <person name="Eijlander R.T."/>
            <person name="Kuipers O.P."/>
        </authorList>
    </citation>
    <scope>NUCLEOTIDE SEQUENCE [LARGE SCALE GENOMIC DNA]</scope>
    <source>
        <strain evidence="2 4">B4102</strain>
    </source>
</reference>
<dbReference type="Proteomes" id="UP000075666">
    <property type="component" value="Unassembled WGS sequence"/>
</dbReference>
<organism evidence="2 4">
    <name type="scientific">Heyndrickxia sporothermodurans</name>
    <dbReference type="NCBI Taxonomy" id="46224"/>
    <lineage>
        <taxon>Bacteria</taxon>
        <taxon>Bacillati</taxon>
        <taxon>Bacillota</taxon>
        <taxon>Bacilli</taxon>
        <taxon>Bacillales</taxon>
        <taxon>Bacillaceae</taxon>
        <taxon>Heyndrickxia</taxon>
    </lineage>
</organism>
<keyword evidence="4" id="KW-1185">Reference proteome</keyword>
<dbReference type="PATRIC" id="fig|46224.3.peg.4037"/>
<dbReference type="EMBL" id="LQYN01000077">
    <property type="protein sequence ID" value="KYC99528.1"/>
    <property type="molecule type" value="Genomic_DNA"/>
</dbReference>
<dbReference type="PROSITE" id="PS51186">
    <property type="entry name" value="GNAT"/>
    <property type="match status" value="1"/>
</dbReference>
<dbReference type="STRING" id="46224.B4102_3495"/>
<name>A0A150KMM9_9BACI</name>
<dbReference type="RefSeq" id="WP_066233606.1">
    <property type="nucleotide sequence ID" value="NZ_CP066701.1"/>
</dbReference>
<dbReference type="EMBL" id="CP066701">
    <property type="protein sequence ID" value="QQX26446.1"/>
    <property type="molecule type" value="Genomic_DNA"/>
</dbReference>
<dbReference type="OrthoDB" id="2678531at2"/>
<sequence>MQVIRVATHKDVEKVKSFLNEVGISTEGVEKLIEYFIVIEDIDGNLKATLGIEPLNNIGILRSMVIHPAIKEEDLFTIFQHVYKLASNKKLSTLYLTTNKEKSIPLFRMAGFEKIERTHLPKEFGNSRYGKHLLSYQQAIFMEKVM</sequence>
<dbReference type="InterPro" id="IPR016181">
    <property type="entry name" value="Acyl_CoA_acyltransferase"/>
</dbReference>
<evidence type="ECO:0000313" key="4">
    <source>
        <dbReference type="Proteomes" id="UP000075666"/>
    </source>
</evidence>
<dbReference type="InterPro" id="IPR000182">
    <property type="entry name" value="GNAT_dom"/>
</dbReference>
<proteinExistence type="predicted"/>
<evidence type="ECO:0000313" key="3">
    <source>
        <dbReference type="EMBL" id="QQX26446.1"/>
    </source>
</evidence>
<accession>A0A150KMM9</accession>
<gene>
    <name evidence="2" type="ORF">B4102_3495</name>
    <name evidence="3" type="ORF">JGZ69_06240</name>
</gene>
<dbReference type="AlphaFoldDB" id="A0A150KMM9"/>
<dbReference type="SUPFAM" id="SSF55729">
    <property type="entry name" value="Acyl-CoA N-acyltransferases (Nat)"/>
    <property type="match status" value="1"/>
</dbReference>
<reference evidence="3 5" key="2">
    <citation type="submission" date="2020-12" db="EMBL/GenBank/DDBJ databases">
        <title>Taxonomic evaluation of the Bacillus sporothermodurans group of bacteria based on whole genome sequences.</title>
        <authorList>
            <person name="Fiedler G."/>
            <person name="Herbstmann A.-D."/>
            <person name="Doll E."/>
            <person name="Wenning M."/>
            <person name="Brinks E."/>
            <person name="Kabisch J."/>
            <person name="Breitenwieser F."/>
            <person name="Lappann M."/>
            <person name="Boehnlein C."/>
            <person name="Franz C."/>
        </authorList>
    </citation>
    <scope>NUCLEOTIDE SEQUENCE [LARGE SCALE GENOMIC DNA]</scope>
    <source>
        <strain evidence="3 5">DSM 10599</strain>
    </source>
</reference>
<evidence type="ECO:0000313" key="5">
    <source>
        <dbReference type="Proteomes" id="UP000595512"/>
    </source>
</evidence>
<dbReference type="Gene3D" id="3.40.630.30">
    <property type="match status" value="1"/>
</dbReference>
<dbReference type="GO" id="GO:0016747">
    <property type="term" value="F:acyltransferase activity, transferring groups other than amino-acyl groups"/>
    <property type="evidence" value="ECO:0007669"/>
    <property type="project" value="InterPro"/>
</dbReference>
<dbReference type="Proteomes" id="UP000595512">
    <property type="component" value="Chromosome"/>
</dbReference>
<feature type="domain" description="N-acetyltransferase" evidence="1">
    <location>
        <begin position="2"/>
        <end position="146"/>
    </location>
</feature>